<evidence type="ECO:0000259" key="2">
    <source>
        <dbReference type="Pfam" id="PF00155"/>
    </source>
</evidence>
<dbReference type="InterPro" id="IPR015422">
    <property type="entry name" value="PyrdxlP-dep_Trfase_small"/>
</dbReference>
<dbReference type="Proteomes" id="UP000580130">
    <property type="component" value="Unassembled WGS sequence"/>
</dbReference>
<keyword evidence="1 3" id="KW-0808">Transferase</keyword>
<reference evidence="3 4" key="1">
    <citation type="submission" date="2020-04" db="EMBL/GenBank/DDBJ databases">
        <authorList>
            <person name="Hitch T.C.A."/>
            <person name="Wylensek D."/>
            <person name="Clavel T."/>
        </authorList>
    </citation>
    <scope>NUCLEOTIDE SEQUENCE [LARGE SCALE GENOMIC DNA]</scope>
    <source>
        <strain evidence="3 4">BSM-383-APC-5F</strain>
    </source>
</reference>
<dbReference type="AlphaFoldDB" id="A0A848CKS6"/>
<sequence length="402" mass="45836">MISKEMERNIKANGGIREAFNEARRQKTLYGEENVFDLSIGNPSAPAPRKVVDVIKKLSENVNLDHQYMCESGYEEVRSKIAGWMNQKYKTSYGINNIIMTNGVAGGLNMVLRALLNPGDEVLVFRPYYPAYIGFAENWNGKIIEVDPGEDFQPDFEDLEGKITKRTKVVIVNSPHNPTGVIYTKETATKISEILKSKQKEYGHAICLLSDEPYRDLVYIEEELPWWPDFYQNTIVSYSFSKSLSLAGERIGYLTIPTEFEDSENVIKAVRLAMGRLGFVNAPALFQRIVGECIDEQVDLEYYAKNREILYGTLKQCGYECIEPKGAFYIFVKAPDNNEERFLELARKRHLIFVGGSSFGYSGYVRLSFCCKYEVLQRAADALKQLADDCKIISISTIYKYR</sequence>
<comment type="similarity">
    <text evidence="1">Belongs to the class-I pyridoxal-phosphate-dependent aminotransferase family.</text>
</comment>
<dbReference type="PROSITE" id="PS00105">
    <property type="entry name" value="AA_TRANSFER_CLASS_1"/>
    <property type="match status" value="1"/>
</dbReference>
<feature type="domain" description="Aminotransferase class I/classII large" evidence="2">
    <location>
        <begin position="34"/>
        <end position="383"/>
    </location>
</feature>
<keyword evidence="1 3" id="KW-0032">Aminotransferase</keyword>
<dbReference type="RefSeq" id="WP_168934248.1">
    <property type="nucleotide sequence ID" value="NZ_JABAFX010000048.1"/>
</dbReference>
<evidence type="ECO:0000256" key="1">
    <source>
        <dbReference type="RuleBase" id="RU000481"/>
    </source>
</evidence>
<dbReference type="EMBL" id="JABAFX010000048">
    <property type="protein sequence ID" value="NME58314.1"/>
    <property type="molecule type" value="Genomic_DNA"/>
</dbReference>
<dbReference type="InterPro" id="IPR015424">
    <property type="entry name" value="PyrdxlP-dep_Trfase"/>
</dbReference>
<dbReference type="InterPro" id="IPR015421">
    <property type="entry name" value="PyrdxlP-dep_Trfase_major"/>
</dbReference>
<dbReference type="Pfam" id="PF00155">
    <property type="entry name" value="Aminotran_1_2"/>
    <property type="match status" value="1"/>
</dbReference>
<dbReference type="Gene3D" id="3.90.1150.10">
    <property type="entry name" value="Aspartate Aminotransferase, domain 1"/>
    <property type="match status" value="1"/>
</dbReference>
<protein>
    <recommendedName>
        <fullName evidence="1">Aminotransferase</fullName>
        <ecNumber evidence="1">2.6.1.-</ecNumber>
    </recommendedName>
</protein>
<evidence type="ECO:0000313" key="4">
    <source>
        <dbReference type="Proteomes" id="UP000580130"/>
    </source>
</evidence>
<dbReference type="GO" id="GO:0008483">
    <property type="term" value="F:transaminase activity"/>
    <property type="evidence" value="ECO:0007669"/>
    <property type="project" value="UniProtKB-KW"/>
</dbReference>
<dbReference type="PANTHER" id="PTHR42691:SF1">
    <property type="entry name" value="ASPARTATE AMINOTRANSFERASE YHDR-RELATED"/>
    <property type="match status" value="1"/>
</dbReference>
<name>A0A848CKS6_9FIRM</name>
<comment type="caution">
    <text evidence="3">The sequence shown here is derived from an EMBL/GenBank/DDBJ whole genome shotgun (WGS) entry which is preliminary data.</text>
</comment>
<gene>
    <name evidence="3" type="ORF">HF855_13195</name>
</gene>
<accession>A0A848CKS6</accession>
<comment type="cofactor">
    <cofactor evidence="1">
        <name>pyridoxal 5'-phosphate</name>
        <dbReference type="ChEBI" id="CHEBI:597326"/>
    </cofactor>
</comment>
<dbReference type="CDD" id="cd00609">
    <property type="entry name" value="AAT_like"/>
    <property type="match status" value="1"/>
</dbReference>
<proteinExistence type="inferred from homology"/>
<dbReference type="InterPro" id="IPR004838">
    <property type="entry name" value="NHTrfase_class1_PyrdxlP-BS"/>
</dbReference>
<dbReference type="SUPFAM" id="SSF53383">
    <property type="entry name" value="PLP-dependent transferases"/>
    <property type="match status" value="1"/>
</dbReference>
<dbReference type="PANTHER" id="PTHR42691">
    <property type="entry name" value="ASPARTATE AMINOTRANSFERASE YHDR-RELATED"/>
    <property type="match status" value="1"/>
</dbReference>
<dbReference type="EC" id="2.6.1.-" evidence="1"/>
<organism evidence="3 4">
    <name type="scientific">Dorea formicigenerans</name>
    <dbReference type="NCBI Taxonomy" id="39486"/>
    <lineage>
        <taxon>Bacteria</taxon>
        <taxon>Bacillati</taxon>
        <taxon>Bacillota</taxon>
        <taxon>Clostridia</taxon>
        <taxon>Lachnospirales</taxon>
        <taxon>Lachnospiraceae</taxon>
        <taxon>Dorea</taxon>
    </lineage>
</organism>
<dbReference type="InterPro" id="IPR004839">
    <property type="entry name" value="Aminotransferase_I/II_large"/>
</dbReference>
<dbReference type="NCBIfam" id="NF005305">
    <property type="entry name" value="PRK06836.1"/>
    <property type="match status" value="1"/>
</dbReference>
<dbReference type="GO" id="GO:0030170">
    <property type="term" value="F:pyridoxal phosphate binding"/>
    <property type="evidence" value="ECO:0007669"/>
    <property type="project" value="InterPro"/>
</dbReference>
<evidence type="ECO:0000313" key="3">
    <source>
        <dbReference type="EMBL" id="NME58314.1"/>
    </source>
</evidence>
<dbReference type="Gene3D" id="3.40.640.10">
    <property type="entry name" value="Type I PLP-dependent aspartate aminotransferase-like (Major domain)"/>
    <property type="match status" value="1"/>
</dbReference>